<dbReference type="InterPro" id="IPR013154">
    <property type="entry name" value="ADH-like_N"/>
</dbReference>
<dbReference type="Gene3D" id="3.40.50.720">
    <property type="entry name" value="NAD(P)-binding Rossmann-like Domain"/>
    <property type="match status" value="1"/>
</dbReference>
<evidence type="ECO:0000256" key="1">
    <source>
        <dbReference type="ARBA" id="ARBA00023002"/>
    </source>
</evidence>
<keyword evidence="1" id="KW-0560">Oxidoreductase</keyword>
<dbReference type="InterPro" id="IPR050129">
    <property type="entry name" value="Zn_alcohol_dh"/>
</dbReference>
<organism evidence="4">
    <name type="scientific">marine sediment metagenome</name>
    <dbReference type="NCBI Taxonomy" id="412755"/>
    <lineage>
        <taxon>unclassified sequences</taxon>
        <taxon>metagenomes</taxon>
        <taxon>ecological metagenomes</taxon>
    </lineage>
</organism>
<dbReference type="Pfam" id="PF00107">
    <property type="entry name" value="ADH_zinc_N"/>
    <property type="match status" value="1"/>
</dbReference>
<feature type="non-terminal residue" evidence="4">
    <location>
        <position position="256"/>
    </location>
</feature>
<gene>
    <name evidence="4" type="ORF">S01H1_57119</name>
</gene>
<name>X0XGG3_9ZZZZ</name>
<dbReference type="InterPro" id="IPR036291">
    <property type="entry name" value="NAD(P)-bd_dom_sf"/>
</dbReference>
<reference evidence="4" key="1">
    <citation type="journal article" date="2014" name="Front. Microbiol.">
        <title>High frequency of phylogenetically diverse reductive dehalogenase-homologous genes in deep subseafloor sedimentary metagenomes.</title>
        <authorList>
            <person name="Kawai M."/>
            <person name="Futagami T."/>
            <person name="Toyoda A."/>
            <person name="Takaki Y."/>
            <person name="Nishi S."/>
            <person name="Hori S."/>
            <person name="Arai W."/>
            <person name="Tsubouchi T."/>
            <person name="Morono Y."/>
            <person name="Uchiyama I."/>
            <person name="Ito T."/>
            <person name="Fujiyama A."/>
            <person name="Inagaki F."/>
            <person name="Takami H."/>
        </authorList>
    </citation>
    <scope>NUCLEOTIDE SEQUENCE</scope>
    <source>
        <strain evidence="4">Expedition CK06-06</strain>
    </source>
</reference>
<dbReference type="GO" id="GO:0016491">
    <property type="term" value="F:oxidoreductase activity"/>
    <property type="evidence" value="ECO:0007669"/>
    <property type="project" value="UniProtKB-KW"/>
</dbReference>
<dbReference type="SUPFAM" id="SSF50129">
    <property type="entry name" value="GroES-like"/>
    <property type="match status" value="1"/>
</dbReference>
<evidence type="ECO:0000313" key="4">
    <source>
        <dbReference type="EMBL" id="GAG24016.1"/>
    </source>
</evidence>
<dbReference type="AlphaFoldDB" id="X0XGG3"/>
<dbReference type="InterPro" id="IPR013149">
    <property type="entry name" value="ADH-like_C"/>
</dbReference>
<proteinExistence type="predicted"/>
<dbReference type="SUPFAM" id="SSF51735">
    <property type="entry name" value="NAD(P)-binding Rossmann-fold domains"/>
    <property type="match status" value="1"/>
</dbReference>
<evidence type="ECO:0000259" key="3">
    <source>
        <dbReference type="Pfam" id="PF08240"/>
    </source>
</evidence>
<accession>X0XGG3</accession>
<dbReference type="PANTHER" id="PTHR43401">
    <property type="entry name" value="L-THREONINE 3-DEHYDROGENASE"/>
    <property type="match status" value="1"/>
</dbReference>
<feature type="domain" description="Alcohol dehydrogenase-like N-terminal" evidence="3">
    <location>
        <begin position="18"/>
        <end position="113"/>
    </location>
</feature>
<sequence length="256" mass="27154">MIMLAAPPDKFARALIIEPIVLGHENVSTVVERGPAAGGVSEGLRVNVDPVIACAARGLAPCPSCREGQMCACWNVAEGEAKLGFSIGHSATVGGSWSDSFVAHVSQLIPVPDGLSDEQAVLVDPLSCSVHTVLRRPPGPQDQDVLVMGCGVIGLGIIEFLRAWGFKGRLFAIARHRFQKGLALHLGADEAWDRADLKEKDVFTRVGELFGITPIKGSCGKKILLGGVDLVYDGVGNRNSVEDSLRLVRPQGTVMI</sequence>
<dbReference type="InterPro" id="IPR011032">
    <property type="entry name" value="GroES-like_sf"/>
</dbReference>
<evidence type="ECO:0000259" key="2">
    <source>
        <dbReference type="Pfam" id="PF00107"/>
    </source>
</evidence>
<dbReference type="EMBL" id="BARS01037234">
    <property type="protein sequence ID" value="GAG24016.1"/>
    <property type="molecule type" value="Genomic_DNA"/>
</dbReference>
<dbReference type="Gene3D" id="3.90.180.10">
    <property type="entry name" value="Medium-chain alcohol dehydrogenases, catalytic domain"/>
    <property type="match status" value="1"/>
</dbReference>
<comment type="caution">
    <text evidence="4">The sequence shown here is derived from an EMBL/GenBank/DDBJ whole genome shotgun (WGS) entry which is preliminary data.</text>
</comment>
<feature type="domain" description="Alcohol dehydrogenase-like C-terminal" evidence="2">
    <location>
        <begin position="153"/>
        <end position="256"/>
    </location>
</feature>
<dbReference type="Pfam" id="PF08240">
    <property type="entry name" value="ADH_N"/>
    <property type="match status" value="1"/>
</dbReference>
<protein>
    <submittedName>
        <fullName evidence="4">Uncharacterized protein</fullName>
    </submittedName>
</protein>
<dbReference type="PANTHER" id="PTHR43401:SF2">
    <property type="entry name" value="L-THREONINE 3-DEHYDROGENASE"/>
    <property type="match status" value="1"/>
</dbReference>